<reference evidence="1" key="1">
    <citation type="submission" date="2019-08" db="EMBL/GenBank/DDBJ databases">
        <authorList>
            <person name="Kucharzyk K."/>
            <person name="Murdoch R.W."/>
            <person name="Higgins S."/>
            <person name="Loffler F."/>
        </authorList>
    </citation>
    <scope>NUCLEOTIDE SEQUENCE</scope>
</reference>
<gene>
    <name evidence="1" type="ORF">SDC9_184401</name>
</gene>
<dbReference type="EMBL" id="VSSQ01091282">
    <property type="protein sequence ID" value="MPN36889.1"/>
    <property type="molecule type" value="Genomic_DNA"/>
</dbReference>
<proteinExistence type="predicted"/>
<accession>A0A645HFE8</accession>
<dbReference type="AlphaFoldDB" id="A0A645HFE8"/>
<protein>
    <submittedName>
        <fullName evidence="1">Uncharacterized protein</fullName>
    </submittedName>
</protein>
<organism evidence="1">
    <name type="scientific">bioreactor metagenome</name>
    <dbReference type="NCBI Taxonomy" id="1076179"/>
    <lineage>
        <taxon>unclassified sequences</taxon>
        <taxon>metagenomes</taxon>
        <taxon>ecological metagenomes</taxon>
    </lineage>
</organism>
<name>A0A645HFE8_9ZZZZ</name>
<comment type="caution">
    <text evidence="1">The sequence shown here is derived from an EMBL/GenBank/DDBJ whole genome shotgun (WGS) entry which is preliminary data.</text>
</comment>
<sequence>MKHDKRLLIGMLLLTIFLISMAAPVSAYSYSGYKWNTNYLPIRKTLQFRVLFQVLYLHLRVHGLMRVQASALNR</sequence>
<evidence type="ECO:0000313" key="1">
    <source>
        <dbReference type="EMBL" id="MPN36889.1"/>
    </source>
</evidence>